<name>A0A9X9LZQ4_GULGU</name>
<dbReference type="EMBL" id="CYRY02031918">
    <property type="protein sequence ID" value="VCX08449.1"/>
    <property type="molecule type" value="Genomic_DNA"/>
</dbReference>
<feature type="non-terminal residue" evidence="1">
    <location>
        <position position="68"/>
    </location>
</feature>
<dbReference type="AlphaFoldDB" id="A0A9X9LZQ4"/>
<evidence type="ECO:0000313" key="2">
    <source>
        <dbReference type="Proteomes" id="UP000269945"/>
    </source>
</evidence>
<organism evidence="1 2">
    <name type="scientific">Gulo gulo</name>
    <name type="common">Wolverine</name>
    <name type="synonym">Gluton</name>
    <dbReference type="NCBI Taxonomy" id="48420"/>
    <lineage>
        <taxon>Eukaryota</taxon>
        <taxon>Metazoa</taxon>
        <taxon>Chordata</taxon>
        <taxon>Craniata</taxon>
        <taxon>Vertebrata</taxon>
        <taxon>Euteleostomi</taxon>
        <taxon>Mammalia</taxon>
        <taxon>Eutheria</taxon>
        <taxon>Laurasiatheria</taxon>
        <taxon>Carnivora</taxon>
        <taxon>Caniformia</taxon>
        <taxon>Musteloidea</taxon>
        <taxon>Mustelidae</taxon>
        <taxon>Guloninae</taxon>
        <taxon>Gulo</taxon>
    </lineage>
</organism>
<evidence type="ECO:0000313" key="1">
    <source>
        <dbReference type="EMBL" id="VCX08449.1"/>
    </source>
</evidence>
<sequence>MYKFGLLINQVYIILHPITHGGDFSTVTLPVLMKMLMISCHIFRPIPINIFPMYLCFLYPTSNAISLK</sequence>
<comment type="caution">
    <text evidence="1">The sequence shown here is derived from an EMBL/GenBank/DDBJ whole genome shotgun (WGS) entry which is preliminary data.</text>
</comment>
<protein>
    <submittedName>
        <fullName evidence="1">Uncharacterized protein</fullName>
    </submittedName>
</protein>
<accession>A0A9X9LZQ4</accession>
<reference evidence="1 2" key="1">
    <citation type="submission" date="2018-10" db="EMBL/GenBank/DDBJ databases">
        <authorList>
            <person name="Ekblom R."/>
            <person name="Jareborg N."/>
        </authorList>
    </citation>
    <scope>NUCLEOTIDE SEQUENCE [LARGE SCALE GENOMIC DNA]</scope>
    <source>
        <tissue evidence="1">Muscle</tissue>
    </source>
</reference>
<keyword evidence="2" id="KW-1185">Reference proteome</keyword>
<dbReference type="Proteomes" id="UP000269945">
    <property type="component" value="Unassembled WGS sequence"/>
</dbReference>
<gene>
    <name evidence="1" type="ORF">BN2614_LOCUS1</name>
</gene>
<proteinExistence type="predicted"/>